<name>A0A8K0WXB1_9HYPO</name>
<accession>A0A8K0WXB1</accession>
<evidence type="ECO:0000313" key="2">
    <source>
        <dbReference type="EMBL" id="KAH7328304.1"/>
    </source>
</evidence>
<organism evidence="2 3">
    <name type="scientific">Stachybotrys elegans</name>
    <dbReference type="NCBI Taxonomy" id="80388"/>
    <lineage>
        <taxon>Eukaryota</taxon>
        <taxon>Fungi</taxon>
        <taxon>Dikarya</taxon>
        <taxon>Ascomycota</taxon>
        <taxon>Pezizomycotina</taxon>
        <taxon>Sordariomycetes</taxon>
        <taxon>Hypocreomycetidae</taxon>
        <taxon>Hypocreales</taxon>
        <taxon>Stachybotryaceae</taxon>
        <taxon>Stachybotrys</taxon>
    </lineage>
</organism>
<evidence type="ECO:0000256" key="1">
    <source>
        <dbReference type="SAM" id="MobiDB-lite"/>
    </source>
</evidence>
<protein>
    <submittedName>
        <fullName evidence="2">Uncharacterized protein</fullName>
    </submittedName>
</protein>
<feature type="region of interest" description="Disordered" evidence="1">
    <location>
        <begin position="138"/>
        <end position="180"/>
    </location>
</feature>
<reference evidence="2" key="1">
    <citation type="journal article" date="2021" name="Nat. Commun.">
        <title>Genetic determinants of endophytism in the Arabidopsis root mycobiome.</title>
        <authorList>
            <person name="Mesny F."/>
            <person name="Miyauchi S."/>
            <person name="Thiergart T."/>
            <person name="Pickel B."/>
            <person name="Atanasova L."/>
            <person name="Karlsson M."/>
            <person name="Huettel B."/>
            <person name="Barry K.W."/>
            <person name="Haridas S."/>
            <person name="Chen C."/>
            <person name="Bauer D."/>
            <person name="Andreopoulos W."/>
            <person name="Pangilinan J."/>
            <person name="LaButti K."/>
            <person name="Riley R."/>
            <person name="Lipzen A."/>
            <person name="Clum A."/>
            <person name="Drula E."/>
            <person name="Henrissat B."/>
            <person name="Kohler A."/>
            <person name="Grigoriev I.V."/>
            <person name="Martin F.M."/>
            <person name="Hacquard S."/>
        </authorList>
    </citation>
    <scope>NUCLEOTIDE SEQUENCE</scope>
    <source>
        <strain evidence="2">MPI-CAGE-CH-0235</strain>
    </source>
</reference>
<keyword evidence="3" id="KW-1185">Reference proteome</keyword>
<evidence type="ECO:0000313" key="3">
    <source>
        <dbReference type="Proteomes" id="UP000813444"/>
    </source>
</evidence>
<sequence>MGWRYQSVRASPPQLSFSPQLAVPQYGFEGCRSWLMMHHAPEVVWNHLPRGICSDFSLRGTNWEACVPQSGTRNQDPNEVAETEGKGKVTETERKREKGEEERGGREERKQSRHHNRRMSVEMRHKEKIIIKERKIKRKNEDKIKTKTKTKTREPEIFALKERREGGKKNHSLSGEKEKRRESVIWCKAVCRAKIPGDRVG</sequence>
<dbReference type="Proteomes" id="UP000813444">
    <property type="component" value="Unassembled WGS sequence"/>
</dbReference>
<comment type="caution">
    <text evidence="2">The sequence shown here is derived from an EMBL/GenBank/DDBJ whole genome shotgun (WGS) entry which is preliminary data.</text>
</comment>
<dbReference type="EMBL" id="JAGPNK010000001">
    <property type="protein sequence ID" value="KAH7328304.1"/>
    <property type="molecule type" value="Genomic_DNA"/>
</dbReference>
<feature type="compositionally biased region" description="Basic and acidic residues" evidence="1">
    <location>
        <begin position="83"/>
        <end position="110"/>
    </location>
</feature>
<gene>
    <name evidence="2" type="ORF">B0I35DRAFT_14354</name>
</gene>
<feature type="region of interest" description="Disordered" evidence="1">
    <location>
        <begin position="68"/>
        <end position="120"/>
    </location>
</feature>
<proteinExistence type="predicted"/>
<dbReference type="AlphaFoldDB" id="A0A8K0WXB1"/>